<evidence type="ECO:0000256" key="1">
    <source>
        <dbReference type="ARBA" id="ARBA00022723"/>
    </source>
</evidence>
<evidence type="ECO:0000256" key="4">
    <source>
        <dbReference type="PROSITE-ProRule" id="PRU00091"/>
    </source>
</evidence>
<dbReference type="InParanoid" id="A0A6I8MYZ9"/>
<dbReference type="OMA" id="FHIMTSQ"/>
<dbReference type="PANTHER" id="PTHR46465">
    <property type="entry name" value="LATERAL SIGNALING TARGET PROTEIN 2 HOMOLOG"/>
    <property type="match status" value="1"/>
</dbReference>
<dbReference type="SMART" id="SM00064">
    <property type="entry name" value="FYVE"/>
    <property type="match status" value="1"/>
</dbReference>
<proteinExistence type="predicted"/>
<dbReference type="Ensembl" id="ENSOANT00000056590.1">
    <property type="protein sequence ID" value="ENSOANP00000033988.1"/>
    <property type="gene ID" value="ENSOANG00000048807.1"/>
</dbReference>
<dbReference type="Bgee" id="ENSOANG00000048807">
    <property type="expression patterns" value="Expressed in heart and 6 other cell types or tissues"/>
</dbReference>
<dbReference type="Proteomes" id="UP000002279">
    <property type="component" value="Chromosome X2"/>
</dbReference>
<organism evidence="6 7">
    <name type="scientific">Ornithorhynchus anatinus</name>
    <name type="common">Duckbill platypus</name>
    <dbReference type="NCBI Taxonomy" id="9258"/>
    <lineage>
        <taxon>Eukaryota</taxon>
        <taxon>Metazoa</taxon>
        <taxon>Chordata</taxon>
        <taxon>Craniata</taxon>
        <taxon>Vertebrata</taxon>
        <taxon>Euteleostomi</taxon>
        <taxon>Mammalia</taxon>
        <taxon>Monotremata</taxon>
        <taxon>Ornithorhynchidae</taxon>
        <taxon>Ornithorhynchus</taxon>
    </lineage>
</organism>
<dbReference type="AlphaFoldDB" id="A0A6I8MYZ9"/>
<dbReference type="InterPro" id="IPR000306">
    <property type="entry name" value="Znf_FYVE"/>
</dbReference>
<evidence type="ECO:0000256" key="3">
    <source>
        <dbReference type="ARBA" id="ARBA00022833"/>
    </source>
</evidence>
<keyword evidence="7" id="KW-1185">Reference proteome</keyword>
<protein>
    <recommendedName>
        <fullName evidence="5">FYVE-type domain-containing protein</fullName>
    </recommendedName>
</protein>
<dbReference type="InterPro" id="IPR017455">
    <property type="entry name" value="Znf_FYVE-rel"/>
</dbReference>
<dbReference type="Gene3D" id="3.30.40.10">
    <property type="entry name" value="Zinc/RING finger domain, C3HC4 (zinc finger)"/>
    <property type="match status" value="1"/>
</dbReference>
<reference evidence="6" key="2">
    <citation type="submission" date="2025-08" db="UniProtKB">
        <authorList>
            <consortium name="Ensembl"/>
        </authorList>
    </citation>
    <scope>IDENTIFICATION</scope>
    <source>
        <strain evidence="6">Glennie</strain>
    </source>
</reference>
<keyword evidence="1" id="KW-0479">Metal-binding</keyword>
<name>A0A6I8MYZ9_ORNAN</name>
<evidence type="ECO:0000313" key="7">
    <source>
        <dbReference type="Proteomes" id="UP000002279"/>
    </source>
</evidence>
<dbReference type="InterPro" id="IPR011011">
    <property type="entry name" value="Znf_FYVE_PHD"/>
</dbReference>
<dbReference type="GeneTree" id="ENSGT00940000166092"/>
<feature type="domain" description="FYVE-type" evidence="5">
    <location>
        <begin position="99"/>
        <end position="159"/>
    </location>
</feature>
<dbReference type="PANTHER" id="PTHR46465:SF4">
    <property type="entry name" value="FYVE-TYPE DOMAIN-CONTAINING PROTEIN"/>
    <property type="match status" value="1"/>
</dbReference>
<evidence type="ECO:0000313" key="6">
    <source>
        <dbReference type="Ensembl" id="ENSOANP00000033988.1"/>
    </source>
</evidence>
<dbReference type="GO" id="GO:0008270">
    <property type="term" value="F:zinc ion binding"/>
    <property type="evidence" value="ECO:0007669"/>
    <property type="project" value="UniProtKB-KW"/>
</dbReference>
<evidence type="ECO:0000259" key="5">
    <source>
        <dbReference type="PROSITE" id="PS50178"/>
    </source>
</evidence>
<reference evidence="6" key="3">
    <citation type="submission" date="2025-09" db="UniProtKB">
        <authorList>
            <consortium name="Ensembl"/>
        </authorList>
    </citation>
    <scope>IDENTIFICATION</scope>
    <source>
        <strain evidence="6">Glennie</strain>
    </source>
</reference>
<accession>A0A6I8MYZ9</accession>
<dbReference type="InterPro" id="IPR013083">
    <property type="entry name" value="Znf_RING/FYVE/PHD"/>
</dbReference>
<keyword evidence="2 4" id="KW-0863">Zinc-finger</keyword>
<keyword evidence="3" id="KW-0862">Zinc</keyword>
<sequence length="167" mass="18050">PAERRALRARYTSPQDMVHTLFVCISGVADQLQTNFASDLRAILQTVFLVVASKPEAEDERGSPDVPGTTTPTATCALCAERGTGGEPGTPGPPAWVPDSSSPCCRACRAPFTFLRRRHHCRSCGQIFCSRCSSHSAPLPQFGHVKPVRVCSHCYATHLDFPDPTPS</sequence>
<dbReference type="InterPro" id="IPR051118">
    <property type="entry name" value="LST-2"/>
</dbReference>
<dbReference type="Pfam" id="PF01363">
    <property type="entry name" value="FYVE"/>
    <property type="match status" value="1"/>
</dbReference>
<dbReference type="SUPFAM" id="SSF57903">
    <property type="entry name" value="FYVE/PHD zinc finger"/>
    <property type="match status" value="1"/>
</dbReference>
<reference evidence="6 7" key="1">
    <citation type="journal article" date="2008" name="Nature">
        <title>Genome analysis of the platypus reveals unique signatures of evolution.</title>
        <authorList>
            <person name="Warren W.C."/>
            <person name="Hillier L.W."/>
            <person name="Marshall Graves J.A."/>
            <person name="Birney E."/>
            <person name="Ponting C.P."/>
            <person name="Grutzner F."/>
            <person name="Belov K."/>
            <person name="Miller W."/>
            <person name="Clarke L."/>
            <person name="Chinwalla A.T."/>
            <person name="Yang S.P."/>
            <person name="Heger A."/>
            <person name="Locke D.P."/>
            <person name="Miethke P."/>
            <person name="Waters P.D."/>
            <person name="Veyrunes F."/>
            <person name="Fulton L."/>
            <person name="Fulton B."/>
            <person name="Graves T."/>
            <person name="Wallis J."/>
            <person name="Puente X.S."/>
            <person name="Lopez-Otin C."/>
            <person name="Ordonez G.R."/>
            <person name="Eichler E.E."/>
            <person name="Chen L."/>
            <person name="Cheng Z."/>
            <person name="Deakin J.E."/>
            <person name="Alsop A."/>
            <person name="Thompson K."/>
            <person name="Kirby P."/>
            <person name="Papenfuss A.T."/>
            <person name="Wakefield M.J."/>
            <person name="Olender T."/>
            <person name="Lancet D."/>
            <person name="Huttley G.A."/>
            <person name="Smit A.F."/>
            <person name="Pask A."/>
            <person name="Temple-Smith P."/>
            <person name="Batzer M.A."/>
            <person name="Walker J.A."/>
            <person name="Konkel M.K."/>
            <person name="Harris R.S."/>
            <person name="Whittington C.M."/>
            <person name="Wong E.S."/>
            <person name="Gemmell N.J."/>
            <person name="Buschiazzo E."/>
            <person name="Vargas Jentzsch I.M."/>
            <person name="Merkel A."/>
            <person name="Schmitz J."/>
            <person name="Zemann A."/>
            <person name="Churakov G."/>
            <person name="Kriegs J.O."/>
            <person name="Brosius J."/>
            <person name="Murchison E.P."/>
            <person name="Sachidanandam R."/>
            <person name="Smith C."/>
            <person name="Hannon G.J."/>
            <person name="Tsend-Ayush E."/>
            <person name="McMillan D."/>
            <person name="Attenborough R."/>
            <person name="Rens W."/>
            <person name="Ferguson-Smith M."/>
            <person name="Lefevre C.M."/>
            <person name="Sharp J.A."/>
            <person name="Nicholas K.R."/>
            <person name="Ray D.A."/>
            <person name="Kube M."/>
            <person name="Reinhardt R."/>
            <person name="Pringle T.H."/>
            <person name="Taylor J."/>
            <person name="Jones R.C."/>
            <person name="Nixon B."/>
            <person name="Dacheux J.L."/>
            <person name="Niwa H."/>
            <person name="Sekita Y."/>
            <person name="Huang X."/>
            <person name="Stark A."/>
            <person name="Kheradpour P."/>
            <person name="Kellis M."/>
            <person name="Flicek P."/>
            <person name="Chen Y."/>
            <person name="Webber C."/>
            <person name="Hardison R."/>
            <person name="Nelson J."/>
            <person name="Hallsworth-Pepin K."/>
            <person name="Delehaunty K."/>
            <person name="Markovic C."/>
            <person name="Minx P."/>
            <person name="Feng Y."/>
            <person name="Kremitzki C."/>
            <person name="Mitreva M."/>
            <person name="Glasscock J."/>
            <person name="Wylie T."/>
            <person name="Wohldmann P."/>
            <person name="Thiru P."/>
            <person name="Nhan M.N."/>
            <person name="Pohl C.S."/>
            <person name="Smith S.M."/>
            <person name="Hou S."/>
            <person name="Nefedov M."/>
            <person name="de Jong P.J."/>
            <person name="Renfree M.B."/>
            <person name="Mardis E.R."/>
            <person name="Wilson R.K."/>
        </authorList>
    </citation>
    <scope>NUCLEOTIDE SEQUENCE [LARGE SCALE GENOMIC DNA]</scope>
    <source>
        <strain evidence="6 7">Glennie</strain>
    </source>
</reference>
<dbReference type="PROSITE" id="PS50178">
    <property type="entry name" value="ZF_FYVE"/>
    <property type="match status" value="1"/>
</dbReference>
<evidence type="ECO:0000256" key="2">
    <source>
        <dbReference type="ARBA" id="ARBA00022771"/>
    </source>
</evidence>